<dbReference type="SUPFAM" id="SSF51735">
    <property type="entry name" value="NAD(P)-binding Rossmann-fold domains"/>
    <property type="match status" value="1"/>
</dbReference>
<dbReference type="STRING" id="196109.A0A136JJH7"/>
<dbReference type="InterPro" id="IPR051468">
    <property type="entry name" value="Fungal_SecMetab_SDRs"/>
</dbReference>
<dbReference type="OrthoDB" id="9876299at2759"/>
<dbReference type="PRINTS" id="PR00081">
    <property type="entry name" value="GDHRDH"/>
</dbReference>
<dbReference type="EMBL" id="KQ964245">
    <property type="protein sequence ID" value="KXJ97308.1"/>
    <property type="molecule type" value="Genomic_DNA"/>
</dbReference>
<dbReference type="AlphaFoldDB" id="A0A136JJH7"/>
<dbReference type="Gene3D" id="3.40.50.720">
    <property type="entry name" value="NAD(P)-binding Rossmann-like Domain"/>
    <property type="match status" value="1"/>
</dbReference>
<accession>A0A136JJH7</accession>
<dbReference type="InterPro" id="IPR036291">
    <property type="entry name" value="NAD(P)-bd_dom_sf"/>
</dbReference>
<dbReference type="PANTHER" id="PTHR43544:SF26">
    <property type="entry name" value="SHORT CHAIN DEHYDROGENASE_REDUCTASE FAMILY OXIDOREDUCTASE (JCVI)"/>
    <property type="match status" value="1"/>
</dbReference>
<protein>
    <submittedName>
        <fullName evidence="2">Uncharacterized protein</fullName>
    </submittedName>
</protein>
<proteinExistence type="inferred from homology"/>
<dbReference type="GO" id="GO:0016491">
    <property type="term" value="F:oxidoreductase activity"/>
    <property type="evidence" value="ECO:0007669"/>
    <property type="project" value="TreeGrafter"/>
</dbReference>
<dbReference type="GO" id="GO:0005737">
    <property type="term" value="C:cytoplasm"/>
    <property type="evidence" value="ECO:0007669"/>
    <property type="project" value="TreeGrafter"/>
</dbReference>
<organism evidence="2 3">
    <name type="scientific">Microdochium bolleyi</name>
    <dbReference type="NCBI Taxonomy" id="196109"/>
    <lineage>
        <taxon>Eukaryota</taxon>
        <taxon>Fungi</taxon>
        <taxon>Dikarya</taxon>
        <taxon>Ascomycota</taxon>
        <taxon>Pezizomycotina</taxon>
        <taxon>Sordariomycetes</taxon>
        <taxon>Xylariomycetidae</taxon>
        <taxon>Xylariales</taxon>
        <taxon>Microdochiaceae</taxon>
        <taxon>Microdochium</taxon>
    </lineage>
</organism>
<gene>
    <name evidence="2" type="ORF">Micbo1qcDRAFT_230003</name>
</gene>
<dbReference type="InterPro" id="IPR002347">
    <property type="entry name" value="SDR_fam"/>
</dbReference>
<dbReference type="PANTHER" id="PTHR43544">
    <property type="entry name" value="SHORT-CHAIN DEHYDROGENASE/REDUCTASE"/>
    <property type="match status" value="1"/>
</dbReference>
<reference evidence="3" key="1">
    <citation type="submission" date="2016-02" db="EMBL/GenBank/DDBJ databases">
        <title>Draft genome sequence of Microdochium bolleyi, a fungal endophyte of beachgrass.</title>
        <authorList>
            <consortium name="DOE Joint Genome Institute"/>
            <person name="David A.S."/>
            <person name="May G."/>
            <person name="Haridas S."/>
            <person name="Lim J."/>
            <person name="Wang M."/>
            <person name="Labutti K."/>
            <person name="Lipzen A."/>
            <person name="Barry K."/>
            <person name="Grigoriev I.V."/>
        </authorList>
    </citation>
    <scope>NUCLEOTIDE SEQUENCE [LARGE SCALE GENOMIC DNA]</scope>
    <source>
        <strain evidence="3">J235TASD1</strain>
    </source>
</reference>
<comment type="similarity">
    <text evidence="1">Belongs to the short-chain dehydrogenases/reductases (SDR) family.</text>
</comment>
<name>A0A136JJH7_9PEZI</name>
<dbReference type="Proteomes" id="UP000070501">
    <property type="component" value="Unassembled WGS sequence"/>
</dbReference>
<keyword evidence="3" id="KW-1185">Reference proteome</keyword>
<evidence type="ECO:0000313" key="3">
    <source>
        <dbReference type="Proteomes" id="UP000070501"/>
    </source>
</evidence>
<evidence type="ECO:0000256" key="1">
    <source>
        <dbReference type="ARBA" id="ARBA00006484"/>
    </source>
</evidence>
<evidence type="ECO:0000313" key="2">
    <source>
        <dbReference type="EMBL" id="KXJ97308.1"/>
    </source>
</evidence>
<dbReference type="Pfam" id="PF00106">
    <property type="entry name" value="adh_short"/>
    <property type="match status" value="1"/>
</dbReference>
<dbReference type="InParanoid" id="A0A136JJH7"/>
<sequence>MSTPTNVLITGASRGLGKGFLQRYLLKPNHTVIAANRDPSGASSAALAELPRAQGSRLILVKLDADAETDAQAAVAELRASHGIEHLDIVIANAGIAYVYPTVADLRIADLEAHMRTNLHGLVRVYQATRPLLRNSSLSPVFAPVGSSVGSISKQLSVPNAAYAPTKAAAGWMTSRIALEDGDWLTCFALVPGLVETDLGRAGIEGLGLTMEAAAEWLVDFDVSVDGMVAVMDGAAKDKARIGGKMVSHEGEILPW</sequence>